<dbReference type="EMBL" id="CANTFM010000053">
    <property type="protein sequence ID" value="CAI5709876.1"/>
    <property type="molecule type" value="Genomic_DNA"/>
</dbReference>
<proteinExistence type="predicted"/>
<evidence type="ECO:0000256" key="2">
    <source>
        <dbReference type="SAM" id="SignalP"/>
    </source>
</evidence>
<comment type="caution">
    <text evidence="3">The sequence shown here is derived from an EMBL/GenBank/DDBJ whole genome shotgun (WGS) entry which is preliminary data.</text>
</comment>
<reference evidence="3" key="1">
    <citation type="submission" date="2022-12" db="EMBL/GenBank/DDBJ databases">
        <authorList>
            <person name="Webb A."/>
        </authorList>
    </citation>
    <scope>NUCLEOTIDE SEQUENCE</scope>
    <source>
        <strain evidence="3">Pd1</strain>
    </source>
</reference>
<protein>
    <submittedName>
        <fullName evidence="3">Uncharacterized protein</fullName>
    </submittedName>
</protein>
<organism evidence="3 4">
    <name type="scientific">Peronospora destructor</name>
    <dbReference type="NCBI Taxonomy" id="86335"/>
    <lineage>
        <taxon>Eukaryota</taxon>
        <taxon>Sar</taxon>
        <taxon>Stramenopiles</taxon>
        <taxon>Oomycota</taxon>
        <taxon>Peronosporomycetes</taxon>
        <taxon>Peronosporales</taxon>
        <taxon>Peronosporaceae</taxon>
        <taxon>Peronospora</taxon>
    </lineage>
</organism>
<evidence type="ECO:0000313" key="3">
    <source>
        <dbReference type="EMBL" id="CAI5709876.1"/>
    </source>
</evidence>
<dbReference type="Proteomes" id="UP001162029">
    <property type="component" value="Unassembled WGS sequence"/>
</dbReference>
<accession>A0AAV0T070</accession>
<evidence type="ECO:0000313" key="4">
    <source>
        <dbReference type="Proteomes" id="UP001162029"/>
    </source>
</evidence>
<feature type="region of interest" description="Disordered" evidence="1">
    <location>
        <begin position="195"/>
        <end position="277"/>
    </location>
</feature>
<keyword evidence="4" id="KW-1185">Reference proteome</keyword>
<keyword evidence="2" id="KW-0732">Signal</keyword>
<feature type="compositionally biased region" description="Low complexity" evidence="1">
    <location>
        <begin position="208"/>
        <end position="235"/>
    </location>
</feature>
<feature type="signal peptide" evidence="2">
    <location>
        <begin position="1"/>
        <end position="22"/>
    </location>
</feature>
<sequence>MVSSFIKCATMAVAMLTLTAEAHNTMTDPMPTWSNTVSSKNNPSGHIDPEVLPCPKGMTYTTELGVYLNVFWTAFNASSYKSLKEFVLEVQTLEPGATKECGFSTMDGTPRDLPDMIQWDFFTPGHKGPFVAHCDDVLVAQSYNAADEYPGNPANIPYDKASCAGASMLTSYWLALHAIPWQVYTNCAPLTGAKPATTPTTAPPPTETPAVAAPTVKPESSNPASSSSNSPPTDDASTETPAVAAPTAKKEPQTDVSTDGEQERSSRSRRSLSRLTSPTQITRLRLLSNLQQPTSAGCVAVMLC</sequence>
<gene>
    <name evidence="3" type="ORF">PDE001_LOCUS341</name>
</gene>
<name>A0AAV0T070_9STRA</name>
<evidence type="ECO:0000256" key="1">
    <source>
        <dbReference type="SAM" id="MobiDB-lite"/>
    </source>
</evidence>
<feature type="chain" id="PRO_5043908880" evidence="2">
    <location>
        <begin position="23"/>
        <end position="304"/>
    </location>
</feature>
<dbReference type="AlphaFoldDB" id="A0AAV0T070"/>